<evidence type="ECO:0000256" key="4">
    <source>
        <dbReference type="ARBA" id="ARBA00023136"/>
    </source>
</evidence>
<feature type="domain" description="RETREG1-3/ARL6IP-like N-terminal reticulon-homology" evidence="6">
    <location>
        <begin position="21"/>
        <end position="185"/>
    </location>
</feature>
<keyword evidence="8" id="KW-1185">Reference proteome</keyword>
<dbReference type="STRING" id="37546.A0A1B0FJP5"/>
<proteinExistence type="predicted"/>
<evidence type="ECO:0000256" key="3">
    <source>
        <dbReference type="ARBA" id="ARBA00022989"/>
    </source>
</evidence>
<dbReference type="Pfam" id="PF24456">
    <property type="entry name" value="RHD_RETREG1-3"/>
    <property type="match status" value="1"/>
</dbReference>
<dbReference type="EMBL" id="CCAG010004095">
    <property type="status" value="NOT_ANNOTATED_CDS"/>
    <property type="molecule type" value="Genomic_DNA"/>
</dbReference>
<evidence type="ECO:0000313" key="8">
    <source>
        <dbReference type="Proteomes" id="UP000092444"/>
    </source>
</evidence>
<dbReference type="AlphaFoldDB" id="A0A1B0FJP5"/>
<dbReference type="PhylomeDB" id="A0A1B0FJP5"/>
<evidence type="ECO:0000256" key="2">
    <source>
        <dbReference type="ARBA" id="ARBA00022692"/>
    </source>
</evidence>
<keyword evidence="2 5" id="KW-0812">Transmembrane</keyword>
<feature type="transmembrane region" description="Helical" evidence="5">
    <location>
        <begin position="39"/>
        <end position="57"/>
    </location>
</feature>
<dbReference type="Proteomes" id="UP000092444">
    <property type="component" value="Unassembled WGS sequence"/>
</dbReference>
<comment type="subcellular location">
    <subcellularLocation>
        <location evidence="1">Membrane</location>
        <topology evidence="1">Multi-pass membrane protein</topology>
    </subcellularLocation>
</comment>
<keyword evidence="4 5" id="KW-0472">Membrane</keyword>
<evidence type="ECO:0000259" key="6">
    <source>
        <dbReference type="Pfam" id="PF24456"/>
    </source>
</evidence>
<feature type="transmembrane region" description="Helical" evidence="5">
    <location>
        <begin position="155"/>
        <end position="170"/>
    </location>
</feature>
<evidence type="ECO:0000313" key="7">
    <source>
        <dbReference type="EnsemblMetazoa" id="GMOY004080-PA"/>
    </source>
</evidence>
<dbReference type="PANTHER" id="PTHR20952">
    <property type="entry name" value="ADP-RIBOSYLATION-LIKE FACTOR 6-INTERACTING PROTEIN"/>
    <property type="match status" value="1"/>
</dbReference>
<accession>A0A1B0FJP5</accession>
<name>A0A1B0FJP5_GLOMM</name>
<feature type="transmembrane region" description="Helical" evidence="5">
    <location>
        <begin position="63"/>
        <end position="80"/>
    </location>
</feature>
<dbReference type="PANTHER" id="PTHR20952:SF0">
    <property type="entry name" value="ADP-RIBOSYLATION FACTOR-LIKE PROTEIN 6-INTERACTING PROTEIN 1"/>
    <property type="match status" value="1"/>
</dbReference>
<dbReference type="InterPro" id="IPR057282">
    <property type="entry name" value="RETREG1-3-like_RHD"/>
</dbReference>
<dbReference type="EnsemblMetazoa" id="GMOY004080-RA">
    <property type="protein sequence ID" value="GMOY004080-PA"/>
    <property type="gene ID" value="GMOY004080"/>
</dbReference>
<organism evidence="7 8">
    <name type="scientific">Glossina morsitans morsitans</name>
    <name type="common">Savannah tsetse fly</name>
    <dbReference type="NCBI Taxonomy" id="37546"/>
    <lineage>
        <taxon>Eukaryota</taxon>
        <taxon>Metazoa</taxon>
        <taxon>Ecdysozoa</taxon>
        <taxon>Arthropoda</taxon>
        <taxon>Hexapoda</taxon>
        <taxon>Insecta</taxon>
        <taxon>Pterygota</taxon>
        <taxon>Neoptera</taxon>
        <taxon>Endopterygota</taxon>
        <taxon>Diptera</taxon>
        <taxon>Brachycera</taxon>
        <taxon>Muscomorpha</taxon>
        <taxon>Hippoboscoidea</taxon>
        <taxon>Glossinidae</taxon>
        <taxon>Glossina</taxon>
    </lineage>
</organism>
<reference evidence="7" key="1">
    <citation type="submission" date="2020-05" db="UniProtKB">
        <authorList>
            <consortium name="EnsemblMetazoa"/>
        </authorList>
    </citation>
    <scope>IDENTIFICATION</scope>
    <source>
        <strain evidence="7">Yale</strain>
    </source>
</reference>
<dbReference type="InterPro" id="IPR052114">
    <property type="entry name" value="ER_autophagy_membrane_reg"/>
</dbReference>
<dbReference type="GO" id="GO:0005783">
    <property type="term" value="C:endoplasmic reticulum"/>
    <property type="evidence" value="ECO:0007669"/>
    <property type="project" value="UniProtKB-ARBA"/>
</dbReference>
<sequence>MEMSQVDVKRAFNKMKHDLEPWRNLIVLVDSVLNWEKNYYPAAIFGCITAFYLLLWVLQLSVVTMLAITGLFGVLFDYLYPSVKRIFFNIDNWSGDQEAQFERIVNGLTNINLQIMAWYDYLFINKERKPCVYVIGMSGMLLALAWIGAIFNNMLLMYLVTISMVMYPGVQNRGLLTHFKDKFGSSLTNKMEKLRELAKKQE</sequence>
<keyword evidence="3 5" id="KW-1133">Transmembrane helix</keyword>
<protein>
    <recommendedName>
        <fullName evidence="6">RETREG1-3/ARL6IP-like N-terminal reticulon-homology domain-containing protein</fullName>
    </recommendedName>
</protein>
<dbReference type="GO" id="GO:0016020">
    <property type="term" value="C:membrane"/>
    <property type="evidence" value="ECO:0007669"/>
    <property type="project" value="UniProtKB-SubCell"/>
</dbReference>
<dbReference type="VEuPathDB" id="VectorBase:GMOY004080"/>
<evidence type="ECO:0000256" key="1">
    <source>
        <dbReference type="ARBA" id="ARBA00004141"/>
    </source>
</evidence>
<feature type="transmembrane region" description="Helical" evidence="5">
    <location>
        <begin position="131"/>
        <end position="149"/>
    </location>
</feature>
<evidence type="ECO:0000256" key="5">
    <source>
        <dbReference type="SAM" id="Phobius"/>
    </source>
</evidence>